<feature type="region of interest" description="Disordered" evidence="1">
    <location>
        <begin position="44"/>
        <end position="80"/>
    </location>
</feature>
<evidence type="ECO:0000313" key="4">
    <source>
        <dbReference type="Proteomes" id="UP000319576"/>
    </source>
</evidence>
<keyword evidence="2" id="KW-0472">Membrane</keyword>
<dbReference type="EMBL" id="CP036273">
    <property type="protein sequence ID" value="QDU18717.1"/>
    <property type="molecule type" value="Genomic_DNA"/>
</dbReference>
<dbReference type="Proteomes" id="UP000319576">
    <property type="component" value="Chromosome"/>
</dbReference>
<keyword evidence="4" id="KW-1185">Reference proteome</keyword>
<keyword evidence="2" id="KW-0812">Transmembrane</keyword>
<name>A0A517XMK1_9BACT</name>
<reference evidence="3 4" key="1">
    <citation type="submission" date="2019-02" db="EMBL/GenBank/DDBJ databases">
        <title>Deep-cultivation of Planctomycetes and their phenomic and genomic characterization uncovers novel biology.</title>
        <authorList>
            <person name="Wiegand S."/>
            <person name="Jogler M."/>
            <person name="Boedeker C."/>
            <person name="Pinto D."/>
            <person name="Vollmers J."/>
            <person name="Rivas-Marin E."/>
            <person name="Kohn T."/>
            <person name="Peeters S.H."/>
            <person name="Heuer A."/>
            <person name="Rast P."/>
            <person name="Oberbeckmann S."/>
            <person name="Bunk B."/>
            <person name="Jeske O."/>
            <person name="Meyerdierks A."/>
            <person name="Storesund J.E."/>
            <person name="Kallscheuer N."/>
            <person name="Luecker S."/>
            <person name="Lage O.M."/>
            <person name="Pohl T."/>
            <person name="Merkel B.J."/>
            <person name="Hornburger P."/>
            <person name="Mueller R.-W."/>
            <person name="Bruemmer F."/>
            <person name="Labrenz M."/>
            <person name="Spormann A.M."/>
            <person name="Op den Camp H."/>
            <person name="Overmann J."/>
            <person name="Amann R."/>
            <person name="Jetten M.S.M."/>
            <person name="Mascher T."/>
            <person name="Medema M.H."/>
            <person name="Devos D.P."/>
            <person name="Kaster A.-K."/>
            <person name="Ovreas L."/>
            <person name="Rohde M."/>
            <person name="Galperin M.Y."/>
            <person name="Jogler C."/>
        </authorList>
    </citation>
    <scope>NUCLEOTIDE SEQUENCE [LARGE SCALE GENOMIC DNA]</scope>
    <source>
        <strain evidence="3 4">ETA_A1</strain>
    </source>
</reference>
<dbReference type="RefSeq" id="WP_145234187.1">
    <property type="nucleotide sequence ID" value="NZ_CP036273.1"/>
</dbReference>
<keyword evidence="2" id="KW-1133">Transmembrane helix</keyword>
<protein>
    <submittedName>
        <fullName evidence="3">Uncharacterized protein</fullName>
    </submittedName>
</protein>
<dbReference type="KEGG" id="uli:ETAA1_06100"/>
<evidence type="ECO:0000313" key="3">
    <source>
        <dbReference type="EMBL" id="QDU18717.1"/>
    </source>
</evidence>
<gene>
    <name evidence="3" type="ORF">ETAA1_06100</name>
</gene>
<accession>A0A517XMK1</accession>
<feature type="transmembrane region" description="Helical" evidence="2">
    <location>
        <begin position="12"/>
        <end position="38"/>
    </location>
</feature>
<sequence length="80" mass="8291">MLKFTPGTPDEMQILIACGIATYLIAFPIVVFCAAVCAEGWRRSQPDQPAVARPPAPAAGHDRAGVAAAASRRGELATAV</sequence>
<dbReference type="AlphaFoldDB" id="A0A517XMK1"/>
<organism evidence="3 4">
    <name type="scientific">Urbifossiella limnaea</name>
    <dbReference type="NCBI Taxonomy" id="2528023"/>
    <lineage>
        <taxon>Bacteria</taxon>
        <taxon>Pseudomonadati</taxon>
        <taxon>Planctomycetota</taxon>
        <taxon>Planctomycetia</taxon>
        <taxon>Gemmatales</taxon>
        <taxon>Gemmataceae</taxon>
        <taxon>Urbifossiella</taxon>
    </lineage>
</organism>
<evidence type="ECO:0000256" key="2">
    <source>
        <dbReference type="SAM" id="Phobius"/>
    </source>
</evidence>
<evidence type="ECO:0000256" key="1">
    <source>
        <dbReference type="SAM" id="MobiDB-lite"/>
    </source>
</evidence>
<proteinExistence type="predicted"/>